<dbReference type="RefSeq" id="WP_145242453.1">
    <property type="nucleotide sequence ID" value="NZ_CP036273.1"/>
</dbReference>
<sequence length="203" mass="19834">MTVEGPVAAVNAALGALTFTPATNFVGSAIITVVSDDQGGSHGAALTDTDSFTGNVNPVNDAPSFSRGADVAVTEDSGLRTFAGWARGVSTGPADEVSQTVSFIVSNNHPALFTAGGQPAVSPDGTLTFTPAPDANPPTLADIVTVTVQVRDNGGGANTSAAQTFTIQVAVGATNSPPTATAGPRSSPGPGPPAAPTSACTTA</sequence>
<dbReference type="EMBL" id="CP036273">
    <property type="protein sequence ID" value="QDU22591.1"/>
    <property type="molecule type" value="Genomic_DNA"/>
</dbReference>
<organism evidence="2 3">
    <name type="scientific">Urbifossiella limnaea</name>
    <dbReference type="NCBI Taxonomy" id="2528023"/>
    <lineage>
        <taxon>Bacteria</taxon>
        <taxon>Pseudomonadati</taxon>
        <taxon>Planctomycetota</taxon>
        <taxon>Planctomycetia</taxon>
        <taxon>Gemmatales</taxon>
        <taxon>Gemmataceae</taxon>
        <taxon>Urbifossiella</taxon>
    </lineage>
</organism>
<evidence type="ECO:0000313" key="2">
    <source>
        <dbReference type="EMBL" id="QDU22591.1"/>
    </source>
</evidence>
<dbReference type="Proteomes" id="UP000319576">
    <property type="component" value="Chromosome"/>
</dbReference>
<name>A0A517XYN0_9BACT</name>
<dbReference type="AlphaFoldDB" id="A0A517XYN0"/>
<dbReference type="KEGG" id="uli:ETAA1_45740"/>
<evidence type="ECO:0000313" key="3">
    <source>
        <dbReference type="Proteomes" id="UP000319576"/>
    </source>
</evidence>
<dbReference type="OrthoDB" id="247526at2"/>
<evidence type="ECO:0008006" key="4">
    <source>
        <dbReference type="Google" id="ProtNLM"/>
    </source>
</evidence>
<gene>
    <name evidence="2" type="ORF">ETAA1_45740</name>
</gene>
<evidence type="ECO:0000256" key="1">
    <source>
        <dbReference type="SAM" id="MobiDB-lite"/>
    </source>
</evidence>
<protein>
    <recommendedName>
        <fullName evidence="4">Cadherin domain-containing protein</fullName>
    </recommendedName>
</protein>
<proteinExistence type="predicted"/>
<keyword evidence="3" id="KW-1185">Reference proteome</keyword>
<reference evidence="2 3" key="1">
    <citation type="submission" date="2019-02" db="EMBL/GenBank/DDBJ databases">
        <title>Deep-cultivation of Planctomycetes and their phenomic and genomic characterization uncovers novel biology.</title>
        <authorList>
            <person name="Wiegand S."/>
            <person name="Jogler M."/>
            <person name="Boedeker C."/>
            <person name="Pinto D."/>
            <person name="Vollmers J."/>
            <person name="Rivas-Marin E."/>
            <person name="Kohn T."/>
            <person name="Peeters S.H."/>
            <person name="Heuer A."/>
            <person name="Rast P."/>
            <person name="Oberbeckmann S."/>
            <person name="Bunk B."/>
            <person name="Jeske O."/>
            <person name="Meyerdierks A."/>
            <person name="Storesund J.E."/>
            <person name="Kallscheuer N."/>
            <person name="Luecker S."/>
            <person name="Lage O.M."/>
            <person name="Pohl T."/>
            <person name="Merkel B.J."/>
            <person name="Hornburger P."/>
            <person name="Mueller R.-W."/>
            <person name="Bruemmer F."/>
            <person name="Labrenz M."/>
            <person name="Spormann A.M."/>
            <person name="Op den Camp H."/>
            <person name="Overmann J."/>
            <person name="Amann R."/>
            <person name="Jetten M.S.M."/>
            <person name="Mascher T."/>
            <person name="Medema M.H."/>
            <person name="Devos D.P."/>
            <person name="Kaster A.-K."/>
            <person name="Ovreas L."/>
            <person name="Rohde M."/>
            <person name="Galperin M.Y."/>
            <person name="Jogler C."/>
        </authorList>
    </citation>
    <scope>NUCLEOTIDE SEQUENCE [LARGE SCALE GENOMIC DNA]</scope>
    <source>
        <strain evidence="2 3">ETA_A1</strain>
    </source>
</reference>
<accession>A0A517XYN0</accession>
<feature type="region of interest" description="Disordered" evidence="1">
    <location>
        <begin position="175"/>
        <end position="203"/>
    </location>
</feature>